<sequence length="186" mass="20412">MRHITHYLGIILVVLGLAACDQKKDDPHAQHQDQSASQSQHQNISLLDGKLTFSLPQEMSDQTGKLGTESNNMHVYANNNGQQAVIVIIGDETALTLPELSQKLQDQQRHRDPQLQVVADKPITLGDTPGQKLDSVVSTNNHSNWSTVVLAKLNNQLITIQISLPADNQSQSQSIASEIVQSIVIR</sequence>
<name>A0A1H9KWW9_9GAMM</name>
<reference evidence="2" key="1">
    <citation type="submission" date="2016-10" db="EMBL/GenBank/DDBJ databases">
        <authorList>
            <person name="Varghese N."/>
            <person name="Submissions S."/>
        </authorList>
    </citation>
    <scope>NUCLEOTIDE SEQUENCE [LARGE SCALE GENOMIC DNA]</scope>
    <source>
        <strain evidence="2">8N4</strain>
    </source>
</reference>
<dbReference type="OrthoDB" id="6476276at2"/>
<proteinExistence type="predicted"/>
<protein>
    <recommendedName>
        <fullName evidence="3">DcrB protein</fullName>
    </recommendedName>
</protein>
<dbReference type="RefSeq" id="WP_092677240.1">
    <property type="nucleotide sequence ID" value="NZ_FOGC01000010.1"/>
</dbReference>
<accession>A0A1H9KWW9</accession>
<dbReference type="EMBL" id="FOGC01000010">
    <property type="protein sequence ID" value="SER03694.1"/>
    <property type="molecule type" value="Genomic_DNA"/>
</dbReference>
<dbReference type="AlphaFoldDB" id="A0A1H9KWW9"/>
<evidence type="ECO:0000313" key="1">
    <source>
        <dbReference type="EMBL" id="SER03694.1"/>
    </source>
</evidence>
<dbReference type="PROSITE" id="PS51257">
    <property type="entry name" value="PROKAR_LIPOPROTEIN"/>
    <property type="match status" value="1"/>
</dbReference>
<keyword evidence="2" id="KW-1185">Reference proteome</keyword>
<dbReference type="InterPro" id="IPR014894">
    <property type="entry name" value="DcrB/EagT6"/>
</dbReference>
<dbReference type="NCBIfam" id="NF008627">
    <property type="entry name" value="PRK11615.1"/>
    <property type="match status" value="1"/>
</dbReference>
<dbReference type="STRING" id="988801.SAMN05216522_11076"/>
<organism evidence="1 2">
    <name type="scientific">Rosenbergiella nectarea</name>
    <dbReference type="NCBI Taxonomy" id="988801"/>
    <lineage>
        <taxon>Bacteria</taxon>
        <taxon>Pseudomonadati</taxon>
        <taxon>Pseudomonadota</taxon>
        <taxon>Gammaproteobacteria</taxon>
        <taxon>Enterobacterales</taxon>
        <taxon>Erwiniaceae</taxon>
        <taxon>Rosenbergiella</taxon>
    </lineage>
</organism>
<gene>
    <name evidence="1" type="ORF">SAMN05216522_11076</name>
</gene>
<evidence type="ECO:0000313" key="2">
    <source>
        <dbReference type="Proteomes" id="UP000242515"/>
    </source>
</evidence>
<evidence type="ECO:0008006" key="3">
    <source>
        <dbReference type="Google" id="ProtNLM"/>
    </source>
</evidence>
<dbReference type="Gene3D" id="3.40.1000.10">
    <property type="entry name" value="Mog1/PsbP, alpha/beta/alpha sandwich"/>
    <property type="match status" value="1"/>
</dbReference>
<dbReference type="Pfam" id="PF08786">
    <property type="entry name" value="DcrB"/>
    <property type="match status" value="1"/>
</dbReference>
<dbReference type="Proteomes" id="UP000242515">
    <property type="component" value="Unassembled WGS sequence"/>
</dbReference>